<feature type="region of interest" description="Disordered" evidence="1">
    <location>
        <begin position="71"/>
        <end position="105"/>
    </location>
</feature>
<evidence type="ECO:0000313" key="3">
    <source>
        <dbReference type="EMBL" id="KXG53778.1"/>
    </source>
</evidence>
<name>A0A135LXT8_PENPA</name>
<dbReference type="InterPro" id="IPR017850">
    <property type="entry name" value="Alkaline_phosphatase_core_sf"/>
</dbReference>
<feature type="compositionally biased region" description="Polar residues" evidence="1">
    <location>
        <begin position="92"/>
        <end position="102"/>
    </location>
</feature>
<reference evidence="3 4" key="1">
    <citation type="journal article" date="2016" name="BMC Genomics">
        <title>Genome sequencing and secondary metabolism of the postharvest pathogen Penicillium griseofulvum.</title>
        <authorList>
            <person name="Banani H."/>
            <person name="Marcet-Houben M."/>
            <person name="Ballester A.R."/>
            <person name="Abbruscato P."/>
            <person name="Gonzalez-Candelas L."/>
            <person name="Gabaldon T."/>
            <person name="Spadaro D."/>
        </authorList>
    </citation>
    <scope>NUCLEOTIDE SEQUENCE [LARGE SCALE GENOMIC DNA]</scope>
    <source>
        <strain evidence="3 4">PG3</strain>
    </source>
</reference>
<dbReference type="PANTHER" id="PTHR43751:SF3">
    <property type="entry name" value="SULFATASE N-TERMINAL DOMAIN-CONTAINING PROTEIN"/>
    <property type="match status" value="1"/>
</dbReference>
<dbReference type="InterPro" id="IPR000917">
    <property type="entry name" value="Sulfatase_N"/>
</dbReference>
<comment type="caution">
    <text evidence="3">The sequence shown here is derived from an EMBL/GenBank/DDBJ whole genome shotgun (WGS) entry which is preliminary data.</text>
</comment>
<protein>
    <submittedName>
        <fullName evidence="3">Alkaline phosphatase-like, alpha/beta/alpha</fullName>
    </submittedName>
</protein>
<dbReference type="OMA" id="KSAVMNY"/>
<dbReference type="RefSeq" id="XP_040652313.1">
    <property type="nucleotide sequence ID" value="XM_040788541.1"/>
</dbReference>
<dbReference type="Pfam" id="PF00884">
    <property type="entry name" value="Sulfatase"/>
    <property type="match status" value="1"/>
</dbReference>
<proteinExistence type="predicted"/>
<dbReference type="EMBL" id="LHQR01000014">
    <property type="protein sequence ID" value="KXG53778.1"/>
    <property type="molecule type" value="Genomic_DNA"/>
</dbReference>
<dbReference type="SUPFAM" id="SSF53649">
    <property type="entry name" value="Alkaline phosphatase-like"/>
    <property type="match status" value="1"/>
</dbReference>
<dbReference type="GeneID" id="63703841"/>
<keyword evidence="4" id="KW-1185">Reference proteome</keyword>
<dbReference type="AlphaFoldDB" id="A0A135LXT8"/>
<dbReference type="STRING" id="5078.A0A135LXT8"/>
<dbReference type="Gene3D" id="3.40.720.10">
    <property type="entry name" value="Alkaline Phosphatase, subunit A"/>
    <property type="match status" value="1"/>
</dbReference>
<dbReference type="PANTHER" id="PTHR43751">
    <property type="entry name" value="SULFATASE"/>
    <property type="match status" value="1"/>
</dbReference>
<feature type="domain" description="Sulfatase N-terminal" evidence="2">
    <location>
        <begin position="306"/>
        <end position="505"/>
    </location>
</feature>
<evidence type="ECO:0000259" key="2">
    <source>
        <dbReference type="Pfam" id="PF00884"/>
    </source>
</evidence>
<feature type="compositionally biased region" description="Low complexity" evidence="1">
    <location>
        <begin position="194"/>
        <end position="211"/>
    </location>
</feature>
<evidence type="ECO:0000256" key="1">
    <source>
        <dbReference type="SAM" id="MobiDB-lite"/>
    </source>
</evidence>
<dbReference type="InterPro" id="IPR052701">
    <property type="entry name" value="GAG_Ulvan_Degrading_Sulfatases"/>
</dbReference>
<feature type="region of interest" description="Disordered" evidence="1">
    <location>
        <begin position="192"/>
        <end position="211"/>
    </location>
</feature>
<dbReference type="Proteomes" id="UP000070168">
    <property type="component" value="Unassembled WGS sequence"/>
</dbReference>
<accession>A0A135LXT8</accession>
<sequence length="638" mass="71654">MSQTIPFSFFQALSSRPDEPHRNGDQSFPLAGLTAEPYWEGPHDHFKGWAPGKADANAKYNRPQWVSENLPPGFERWREGASGSDKGDSVTLDGTSRNNSYNPVDDPLRITNLDREMFEPVARALKDNKVPITHVVIVLMESARKDIFPFKAGSHLHKKILSSYDTQSPEVLQEIDDKLSNLTPNAEKLTGEASGFSTNSHISSHSSGGWDSTTEPGMGGISFNGILTGSSLSLKSEIMNYCGAGPLPVNSMDEAKLQNYQPCIMQILELFNQLKEKSKKGSVNSKPGNGLEHIHGRNWSSVFLQSITGRFDDQFKLNKNMGFQESIYREDINKHGAKHYHQGMMEINYFGYSEYEIYPYLRDVVNNTIEKNERLFLSHLTSTTHHPWGMPPTYKQEQYFAKDDLMTTHKDMNKYLNTVRYVDTWLGDIMKVLDEAGIANETLVVFVGDHGQAFSEDAPISGTYENGHISNFRIPLVFRHPLLPSLQITANATSMSVVPTILDLLVNSGSLDETDSGVALDLMNEYEGQSLVRPYQATHNGRQAWNFGIINPGGTMLSVGSAAVPYRLILPLNGKFEYTFSNLDTDPDELNPLHGWSLKELIGRVQRKHGDKAGKWLADAEKVGKWWIEEQKILWNYQ</sequence>
<gene>
    <name evidence="3" type="ORF">PGRI_008280</name>
</gene>
<organism evidence="3 4">
    <name type="scientific">Penicillium patulum</name>
    <name type="common">Penicillium griseofulvum</name>
    <dbReference type="NCBI Taxonomy" id="5078"/>
    <lineage>
        <taxon>Eukaryota</taxon>
        <taxon>Fungi</taxon>
        <taxon>Dikarya</taxon>
        <taxon>Ascomycota</taxon>
        <taxon>Pezizomycotina</taxon>
        <taxon>Eurotiomycetes</taxon>
        <taxon>Eurotiomycetidae</taxon>
        <taxon>Eurotiales</taxon>
        <taxon>Aspergillaceae</taxon>
        <taxon>Penicillium</taxon>
    </lineage>
</organism>
<evidence type="ECO:0000313" key="4">
    <source>
        <dbReference type="Proteomes" id="UP000070168"/>
    </source>
</evidence>
<dbReference type="OrthoDB" id="96314at2759"/>